<evidence type="ECO:0000313" key="3">
    <source>
        <dbReference type="EMBL" id="SUU83133.1"/>
    </source>
</evidence>
<reference evidence="3 4" key="1">
    <citation type="submission" date="2018-06" db="EMBL/GenBank/DDBJ databases">
        <authorList>
            <consortium name="Pathogen Informatics"/>
            <person name="Doyle S."/>
        </authorList>
    </citation>
    <scope>NUCLEOTIDE SEQUENCE [LARGE SCALE GENOMIC DNA]</scope>
    <source>
        <strain evidence="3 4">NCTC12722</strain>
    </source>
</reference>
<dbReference type="GO" id="GO:0042602">
    <property type="term" value="F:riboflavin reductase (NADPH) activity"/>
    <property type="evidence" value="ECO:0007669"/>
    <property type="project" value="TreeGrafter"/>
</dbReference>
<dbReference type="GO" id="GO:0004497">
    <property type="term" value="F:monooxygenase activity"/>
    <property type="evidence" value="ECO:0007669"/>
    <property type="project" value="UniProtKB-KW"/>
</dbReference>
<dbReference type="GO" id="GO:0036382">
    <property type="term" value="F:flavin reductase (NADH) activity"/>
    <property type="evidence" value="ECO:0007669"/>
    <property type="project" value="UniProtKB-EC"/>
</dbReference>
<name>A0A380W3S1_AFIFE</name>
<evidence type="ECO:0000313" key="4">
    <source>
        <dbReference type="Proteomes" id="UP000254343"/>
    </source>
</evidence>
<dbReference type="Proteomes" id="UP000254343">
    <property type="component" value="Unassembled WGS sequence"/>
</dbReference>
<protein>
    <submittedName>
        <fullName evidence="3">Flavin-dependent monooxygenase, reductase subunit HsaB</fullName>
        <ecNumber evidence="3">1.5.1.36</ecNumber>
    </submittedName>
</protein>
<dbReference type="PANTHER" id="PTHR30466">
    <property type="entry name" value="FLAVIN REDUCTASE"/>
    <property type="match status" value="1"/>
</dbReference>
<sequence>MLANQTAIASQKNFSPMIDHAPIMPDQFKAVMRRFAASVNVITSADSDVLNGMTATAVCSVTTEPPSVLIIVNRANRSHPIIKNSQAFAVNVLSEEQKVLAQHFASRANDPFASVEHFIGKTGCPIIKGADAFLECVVTQETEVGSHTIFVGQVVASETFDERPLLYHAGQYLCLKDAKGAA</sequence>
<feature type="domain" description="Flavin reductase like" evidence="2">
    <location>
        <begin position="32"/>
        <end position="174"/>
    </location>
</feature>
<dbReference type="EC" id="1.5.1.36" evidence="3"/>
<dbReference type="RefSeq" id="WP_002717914.1">
    <property type="nucleotide sequence ID" value="NZ_UFSI01000001.1"/>
</dbReference>
<dbReference type="Pfam" id="PF01613">
    <property type="entry name" value="Flavin_Reduct"/>
    <property type="match status" value="1"/>
</dbReference>
<dbReference type="AlphaFoldDB" id="A0A380W3S1"/>
<evidence type="ECO:0000256" key="1">
    <source>
        <dbReference type="ARBA" id="ARBA00023002"/>
    </source>
</evidence>
<dbReference type="InterPro" id="IPR002563">
    <property type="entry name" value="Flavin_Rdtase-like_dom"/>
</dbReference>
<dbReference type="GO" id="GO:0010181">
    <property type="term" value="F:FMN binding"/>
    <property type="evidence" value="ECO:0007669"/>
    <property type="project" value="InterPro"/>
</dbReference>
<gene>
    <name evidence="3" type="primary">hsaB</name>
    <name evidence="3" type="ORF">NCTC12722_00294</name>
</gene>
<accession>A0A380W3S1</accession>
<keyword evidence="3" id="KW-0503">Monooxygenase</keyword>
<dbReference type="SMART" id="SM00903">
    <property type="entry name" value="Flavin_Reduct"/>
    <property type="match status" value="1"/>
</dbReference>
<organism evidence="3 4">
    <name type="scientific">Afipia felis</name>
    <name type="common">Cat scratch disease bacillus</name>
    <dbReference type="NCBI Taxonomy" id="1035"/>
    <lineage>
        <taxon>Bacteria</taxon>
        <taxon>Pseudomonadati</taxon>
        <taxon>Pseudomonadota</taxon>
        <taxon>Alphaproteobacteria</taxon>
        <taxon>Hyphomicrobiales</taxon>
        <taxon>Nitrobacteraceae</taxon>
        <taxon>Afipia</taxon>
    </lineage>
</organism>
<dbReference type="OrthoDB" id="9792858at2"/>
<dbReference type="PANTHER" id="PTHR30466:SF1">
    <property type="entry name" value="FMN REDUCTASE (NADH) RUTF"/>
    <property type="match status" value="1"/>
</dbReference>
<dbReference type="SUPFAM" id="SSF50475">
    <property type="entry name" value="FMN-binding split barrel"/>
    <property type="match status" value="1"/>
</dbReference>
<keyword evidence="1 3" id="KW-0560">Oxidoreductase</keyword>
<evidence type="ECO:0000259" key="2">
    <source>
        <dbReference type="SMART" id="SM00903"/>
    </source>
</evidence>
<dbReference type="InterPro" id="IPR050268">
    <property type="entry name" value="NADH-dep_flavin_reductase"/>
</dbReference>
<proteinExistence type="predicted"/>
<dbReference type="InterPro" id="IPR012349">
    <property type="entry name" value="Split_barrel_FMN-bd"/>
</dbReference>
<dbReference type="EMBL" id="UIGB01000001">
    <property type="protein sequence ID" value="SUU83133.1"/>
    <property type="molecule type" value="Genomic_DNA"/>
</dbReference>
<dbReference type="Gene3D" id="2.30.110.10">
    <property type="entry name" value="Electron Transport, Fmn-binding Protein, Chain A"/>
    <property type="match status" value="1"/>
</dbReference>